<keyword evidence="3" id="KW-1185">Reference proteome</keyword>
<dbReference type="GO" id="GO:0032259">
    <property type="term" value="P:methylation"/>
    <property type="evidence" value="ECO:0007669"/>
    <property type="project" value="UniProtKB-KW"/>
</dbReference>
<dbReference type="Proteomes" id="UP000275232">
    <property type="component" value="Unassembled WGS sequence"/>
</dbReference>
<evidence type="ECO:0000313" key="2">
    <source>
        <dbReference type="EMBL" id="RPF72563.1"/>
    </source>
</evidence>
<evidence type="ECO:0000256" key="1">
    <source>
        <dbReference type="SAM" id="SignalP"/>
    </source>
</evidence>
<dbReference type="AlphaFoldDB" id="A0A3N5CTP3"/>
<dbReference type="InterPro" id="IPR029063">
    <property type="entry name" value="SAM-dependent_MTases_sf"/>
</dbReference>
<dbReference type="InterPro" id="IPR016980">
    <property type="entry name" value="S-AdoMet-dep_MeTrfase_Alr7345"/>
</dbReference>
<dbReference type="RefSeq" id="WP_123882411.1">
    <property type="nucleotide sequence ID" value="NZ_RPFZ01000001.1"/>
</dbReference>
<comment type="caution">
    <text evidence="2">The sequence shown here is derived from an EMBL/GenBank/DDBJ whole genome shotgun (WGS) entry which is preliminary data.</text>
</comment>
<protein>
    <submittedName>
        <fullName evidence="2">Methyltransferase</fullName>
    </submittedName>
</protein>
<keyword evidence="1" id="KW-0732">Signal</keyword>
<feature type="chain" id="PRO_5017948747" evidence="1">
    <location>
        <begin position="27"/>
        <end position="254"/>
    </location>
</feature>
<dbReference type="GO" id="GO:0008168">
    <property type="term" value="F:methyltransferase activity"/>
    <property type="evidence" value="ECO:0007669"/>
    <property type="project" value="UniProtKB-KW"/>
</dbReference>
<gene>
    <name evidence="2" type="ORF">EG799_13700</name>
</gene>
<evidence type="ECO:0000313" key="3">
    <source>
        <dbReference type="Proteomes" id="UP000275232"/>
    </source>
</evidence>
<reference evidence="2 3" key="1">
    <citation type="submission" date="2018-11" db="EMBL/GenBank/DDBJ databases">
        <title>Erythrobacter spongiae sp. nov., isolated from a marine sponge.</title>
        <authorList>
            <person name="Zhuang L."/>
            <person name="Luo L."/>
        </authorList>
    </citation>
    <scope>NUCLEOTIDE SEQUENCE [LARGE SCALE GENOMIC DNA]</scope>
    <source>
        <strain evidence="2 3">HN-E23</strain>
    </source>
</reference>
<keyword evidence="2" id="KW-0808">Transferase</keyword>
<keyword evidence="2" id="KW-0489">Methyltransferase</keyword>
<dbReference type="SUPFAM" id="SSF53335">
    <property type="entry name" value="S-adenosyl-L-methionine-dependent methyltransferases"/>
    <property type="match status" value="1"/>
</dbReference>
<sequence length="254" mass="26775">MPRKALTTAAAALSLALLPGCVSVEAGDPFADVDLQRQDYILAAVVSPARPAEDTARDAARKPAEIVAFSGLRRGDTVAEIAPGGGYYTRILSQVVGPEGRVYAILTADRANRPGGRDAIDAIAEQYGNVEVVVVDSYAGMSLPRPVDLVWTTENYHDLANGDIAGANRAVFAALKPGGLYFVEDHAAPGTGTDATATLHRIDPEAVRNQVSAAGFALEAESDLLANPADPHTARVFDYEGTTDKFALRFRKPG</sequence>
<dbReference type="OrthoDB" id="9342567at2"/>
<feature type="signal peptide" evidence="1">
    <location>
        <begin position="1"/>
        <end position="26"/>
    </location>
</feature>
<dbReference type="EMBL" id="RPFZ01000001">
    <property type="protein sequence ID" value="RPF72563.1"/>
    <property type="molecule type" value="Genomic_DNA"/>
</dbReference>
<name>A0A3N5CTP3_9SPHN</name>
<proteinExistence type="predicted"/>
<dbReference type="CDD" id="cd02440">
    <property type="entry name" value="AdoMet_MTases"/>
    <property type="match status" value="1"/>
</dbReference>
<dbReference type="Gene3D" id="3.40.50.150">
    <property type="entry name" value="Vaccinia Virus protein VP39"/>
    <property type="match status" value="1"/>
</dbReference>
<accession>A0A3N5CTP3</accession>
<organism evidence="2 3">
    <name type="scientific">Aurantiacibacter spongiae</name>
    <dbReference type="NCBI Taxonomy" id="2488860"/>
    <lineage>
        <taxon>Bacteria</taxon>
        <taxon>Pseudomonadati</taxon>
        <taxon>Pseudomonadota</taxon>
        <taxon>Alphaproteobacteria</taxon>
        <taxon>Sphingomonadales</taxon>
        <taxon>Erythrobacteraceae</taxon>
        <taxon>Aurantiacibacter</taxon>
    </lineage>
</organism>
<dbReference type="PIRSF" id="PIRSF031679">
    <property type="entry name" value="Mtase_Alr7345_prd"/>
    <property type="match status" value="1"/>
</dbReference>
<dbReference type="Pfam" id="PF01135">
    <property type="entry name" value="PCMT"/>
    <property type="match status" value="1"/>
</dbReference>